<feature type="region of interest" description="Disordered" evidence="2">
    <location>
        <begin position="1"/>
        <end position="82"/>
    </location>
</feature>
<keyword evidence="1" id="KW-0479">Metal-binding</keyword>
<feature type="zinc finger region" description="C3H1-type" evidence="1">
    <location>
        <begin position="178"/>
        <end position="207"/>
    </location>
</feature>
<dbReference type="PROSITE" id="PS50103">
    <property type="entry name" value="ZF_C3H1"/>
    <property type="match status" value="1"/>
</dbReference>
<name>A0A9P4GVH4_9PLEO</name>
<dbReference type="EMBL" id="ML978346">
    <property type="protein sequence ID" value="KAF2023468.1"/>
    <property type="molecule type" value="Genomic_DNA"/>
</dbReference>
<evidence type="ECO:0000256" key="1">
    <source>
        <dbReference type="PROSITE-ProRule" id="PRU00723"/>
    </source>
</evidence>
<gene>
    <name evidence="4" type="ORF">EK21DRAFT_118723</name>
</gene>
<comment type="caution">
    <text evidence="4">The sequence shown here is derived from an EMBL/GenBank/DDBJ whole genome shotgun (WGS) entry which is preliminary data.</text>
</comment>
<evidence type="ECO:0000259" key="3">
    <source>
        <dbReference type="PROSITE" id="PS50103"/>
    </source>
</evidence>
<dbReference type="GO" id="GO:0008270">
    <property type="term" value="F:zinc ion binding"/>
    <property type="evidence" value="ECO:0007669"/>
    <property type="project" value="UniProtKB-KW"/>
</dbReference>
<evidence type="ECO:0000313" key="5">
    <source>
        <dbReference type="Proteomes" id="UP000799777"/>
    </source>
</evidence>
<accession>A0A9P4GVH4</accession>
<dbReference type="InterPro" id="IPR000571">
    <property type="entry name" value="Znf_CCCH"/>
</dbReference>
<evidence type="ECO:0000256" key="2">
    <source>
        <dbReference type="SAM" id="MobiDB-lite"/>
    </source>
</evidence>
<dbReference type="AlphaFoldDB" id="A0A9P4GVH4"/>
<dbReference type="OrthoDB" id="3797593at2759"/>
<keyword evidence="1" id="KW-0863">Zinc-finger</keyword>
<proteinExistence type="predicted"/>
<feature type="compositionally biased region" description="Polar residues" evidence="2">
    <location>
        <begin position="60"/>
        <end position="78"/>
    </location>
</feature>
<keyword evidence="1" id="KW-0862">Zinc</keyword>
<protein>
    <recommendedName>
        <fullName evidence="3">C3H1-type domain-containing protein</fullName>
    </recommendedName>
</protein>
<feature type="domain" description="C3H1-type" evidence="3">
    <location>
        <begin position="178"/>
        <end position="207"/>
    </location>
</feature>
<feature type="compositionally biased region" description="Polar residues" evidence="2">
    <location>
        <begin position="25"/>
        <end position="35"/>
    </location>
</feature>
<dbReference type="Proteomes" id="UP000799777">
    <property type="component" value="Unassembled WGS sequence"/>
</dbReference>
<keyword evidence="5" id="KW-1185">Reference proteome</keyword>
<organism evidence="4 5">
    <name type="scientific">Setomelanomma holmii</name>
    <dbReference type="NCBI Taxonomy" id="210430"/>
    <lineage>
        <taxon>Eukaryota</taxon>
        <taxon>Fungi</taxon>
        <taxon>Dikarya</taxon>
        <taxon>Ascomycota</taxon>
        <taxon>Pezizomycotina</taxon>
        <taxon>Dothideomycetes</taxon>
        <taxon>Pleosporomycetidae</taxon>
        <taxon>Pleosporales</taxon>
        <taxon>Pleosporineae</taxon>
        <taxon>Phaeosphaeriaceae</taxon>
        <taxon>Setomelanomma</taxon>
    </lineage>
</organism>
<sequence>MYQTQLFPLDRAFTRKRQRGKLLQGPTSESPPGTDQSRRSRPFHGGQPPKASDLRLRAIINQSSRSTTDAIPSKSGLSTCRMHSKDQSLISNISTDQPVPSEALTVAYPSPSLPRYLPPYYMHMFEKQDLFKDAPIAAKDLIWYTDHVNRLQHGLPSPIDGKINTGKVNPSKYGSILQKDLGLCYETFFTSESCRHGSRCRWRHDELTMKECQWLEALGARCVLRLVVAWETPKIPELTQW</sequence>
<evidence type="ECO:0000313" key="4">
    <source>
        <dbReference type="EMBL" id="KAF2023468.1"/>
    </source>
</evidence>
<reference evidence="4" key="1">
    <citation type="journal article" date="2020" name="Stud. Mycol.">
        <title>101 Dothideomycetes genomes: a test case for predicting lifestyles and emergence of pathogens.</title>
        <authorList>
            <person name="Haridas S."/>
            <person name="Albert R."/>
            <person name="Binder M."/>
            <person name="Bloem J."/>
            <person name="Labutti K."/>
            <person name="Salamov A."/>
            <person name="Andreopoulos B."/>
            <person name="Baker S."/>
            <person name="Barry K."/>
            <person name="Bills G."/>
            <person name="Bluhm B."/>
            <person name="Cannon C."/>
            <person name="Castanera R."/>
            <person name="Culley D."/>
            <person name="Daum C."/>
            <person name="Ezra D."/>
            <person name="Gonzalez J."/>
            <person name="Henrissat B."/>
            <person name="Kuo A."/>
            <person name="Liang C."/>
            <person name="Lipzen A."/>
            <person name="Lutzoni F."/>
            <person name="Magnuson J."/>
            <person name="Mondo S."/>
            <person name="Nolan M."/>
            <person name="Ohm R."/>
            <person name="Pangilinan J."/>
            <person name="Park H.-J."/>
            <person name="Ramirez L."/>
            <person name="Alfaro M."/>
            <person name="Sun H."/>
            <person name="Tritt A."/>
            <person name="Yoshinaga Y."/>
            <person name="Zwiers L.-H."/>
            <person name="Turgeon B."/>
            <person name="Goodwin S."/>
            <person name="Spatafora J."/>
            <person name="Crous P."/>
            <person name="Grigoriev I."/>
        </authorList>
    </citation>
    <scope>NUCLEOTIDE SEQUENCE</scope>
    <source>
        <strain evidence="4">CBS 110217</strain>
    </source>
</reference>